<name>A0A9D9HDG2_9BACT</name>
<proteinExistence type="predicted"/>
<reference evidence="1" key="1">
    <citation type="submission" date="2020-10" db="EMBL/GenBank/DDBJ databases">
        <authorList>
            <person name="Gilroy R."/>
        </authorList>
    </citation>
    <scope>NUCLEOTIDE SEQUENCE</scope>
    <source>
        <strain evidence="1">D3-1215</strain>
    </source>
</reference>
<evidence type="ECO:0000313" key="2">
    <source>
        <dbReference type="Proteomes" id="UP000823637"/>
    </source>
</evidence>
<organism evidence="1 2">
    <name type="scientific">Candidatus Enterocola intestinipullorum</name>
    <dbReference type="NCBI Taxonomy" id="2840783"/>
    <lineage>
        <taxon>Bacteria</taxon>
        <taxon>Pseudomonadati</taxon>
        <taxon>Bacteroidota</taxon>
        <taxon>Bacteroidia</taxon>
        <taxon>Bacteroidales</taxon>
        <taxon>Candidatus Enterocola</taxon>
    </lineage>
</organism>
<protein>
    <recommendedName>
        <fullName evidence="3">Glycosyltransferase subfamily 4-like N-terminal domain-containing protein</fullName>
    </recommendedName>
</protein>
<reference evidence="1" key="2">
    <citation type="journal article" date="2021" name="PeerJ">
        <title>Extensive microbial diversity within the chicken gut microbiome revealed by metagenomics and culture.</title>
        <authorList>
            <person name="Gilroy R."/>
            <person name="Ravi A."/>
            <person name="Getino M."/>
            <person name="Pursley I."/>
            <person name="Horton D.L."/>
            <person name="Alikhan N.F."/>
            <person name="Baker D."/>
            <person name="Gharbi K."/>
            <person name="Hall N."/>
            <person name="Watson M."/>
            <person name="Adriaenssens E.M."/>
            <person name="Foster-Nyarko E."/>
            <person name="Jarju S."/>
            <person name="Secka A."/>
            <person name="Antonio M."/>
            <person name="Oren A."/>
            <person name="Chaudhuri R.R."/>
            <person name="La Ragione R."/>
            <person name="Hildebrand F."/>
            <person name="Pallen M.J."/>
        </authorList>
    </citation>
    <scope>NUCLEOTIDE SEQUENCE</scope>
    <source>
        <strain evidence="1">D3-1215</strain>
    </source>
</reference>
<dbReference type="Gene3D" id="3.40.50.2000">
    <property type="entry name" value="Glycogen Phosphorylase B"/>
    <property type="match status" value="2"/>
</dbReference>
<dbReference type="SUPFAM" id="SSF53756">
    <property type="entry name" value="UDP-Glycosyltransferase/glycogen phosphorylase"/>
    <property type="match status" value="1"/>
</dbReference>
<comment type="caution">
    <text evidence="1">The sequence shown here is derived from an EMBL/GenBank/DDBJ whole genome shotgun (WGS) entry which is preliminary data.</text>
</comment>
<sequence length="409" mass="47856">MRMLVFGEEFAPPAYIPRMRYFCSYFLQKGWEIDYVVEGKGSTCHIPDGVNVRAIDYYSRKGKSFERAEWLYKFALGLVCDYKSRYFYRKSKNFWRNRRYDLVFTSSNLVFPLYAAAQAAKDLRVPLFVDLRDIPEQSPDDNYYLGRRPPRIIGKPLFAVYNKLNLRRRNRVLARAKAVTTVSPWHVETLSQYNPHTFLVYNGYDENLFHPEAVPTEYFTVSYFGRIYNELMRTPRHLFESVARLRAGGILNEKNTRLRWFVDDVSKQVVEKIAQEYGLQDMVEVRDFIPPSRLQAEMVRSSVLLVLCNVQSRKRFFGMMTTKFFEYVGCNRPVLCTPDNGDNLAKLVRETGCGLVSSDGAEIDSFLRERFNEWEINGHTEGHVQESIRLNFSRGYAAQTWEKLFAQAV</sequence>
<dbReference type="AlphaFoldDB" id="A0A9D9HDG2"/>
<dbReference type="Proteomes" id="UP000823637">
    <property type="component" value="Unassembled WGS sequence"/>
</dbReference>
<gene>
    <name evidence="1" type="ORF">IAC32_03865</name>
</gene>
<accession>A0A9D9HDG2</accession>
<dbReference type="EMBL" id="JADIMR010000054">
    <property type="protein sequence ID" value="MBO8446864.1"/>
    <property type="molecule type" value="Genomic_DNA"/>
</dbReference>
<evidence type="ECO:0008006" key="3">
    <source>
        <dbReference type="Google" id="ProtNLM"/>
    </source>
</evidence>
<evidence type="ECO:0000313" key="1">
    <source>
        <dbReference type="EMBL" id="MBO8446864.1"/>
    </source>
</evidence>